<reference evidence="2 3" key="1">
    <citation type="submission" date="2019-10" db="EMBL/GenBank/DDBJ databases">
        <title>Rudanella paleaurantiibacter sp. nov., isolated from sludge.</title>
        <authorList>
            <person name="Xu S.Q."/>
        </authorList>
    </citation>
    <scope>NUCLEOTIDE SEQUENCE [LARGE SCALE GENOMIC DNA]</scope>
    <source>
        <strain evidence="2 3">HX-22-17</strain>
    </source>
</reference>
<feature type="chain" id="PRO_5029717687" description="Outer membrane lipoprotein-sorting protein" evidence="1">
    <location>
        <begin position="21"/>
        <end position="235"/>
    </location>
</feature>
<dbReference type="RefSeq" id="WP_152125521.1">
    <property type="nucleotide sequence ID" value="NZ_WELI01000007.1"/>
</dbReference>
<comment type="caution">
    <text evidence="2">The sequence shown here is derived from an EMBL/GenBank/DDBJ whole genome shotgun (WGS) entry which is preliminary data.</text>
</comment>
<dbReference type="EMBL" id="WELI01000007">
    <property type="protein sequence ID" value="KAB7728626.1"/>
    <property type="molecule type" value="Genomic_DNA"/>
</dbReference>
<gene>
    <name evidence="2" type="ORF">F5984_17445</name>
</gene>
<keyword evidence="1" id="KW-0732">Signal</keyword>
<evidence type="ECO:0000313" key="3">
    <source>
        <dbReference type="Proteomes" id="UP000488299"/>
    </source>
</evidence>
<feature type="signal peptide" evidence="1">
    <location>
        <begin position="1"/>
        <end position="20"/>
    </location>
</feature>
<proteinExistence type="predicted"/>
<sequence length="235" mass="25373">MKKALVAFLLAPFLYGQAVAQNLPSAQEVMDKYVAAVGGKAMLAGIQDMRVEMSTEFNGNPVLITRKMKAPNKFVQIINANGMEVMRMTGDGSKVSMGGMQGSRTMEGKDAQGMILMNTLFGELRYAEMGVKSTVAGVEAVNGKDAYKVDHASADGAVTWSDFYDKETGLKVQSVATQNTPRGPMTQTTTFADYKDFKGLKYPTTMAQTGGRAMQMSVDKVKVNDGAKDADFEVK</sequence>
<evidence type="ECO:0000313" key="2">
    <source>
        <dbReference type="EMBL" id="KAB7728626.1"/>
    </source>
</evidence>
<evidence type="ECO:0008006" key="4">
    <source>
        <dbReference type="Google" id="ProtNLM"/>
    </source>
</evidence>
<dbReference type="Proteomes" id="UP000488299">
    <property type="component" value="Unassembled WGS sequence"/>
</dbReference>
<dbReference type="AlphaFoldDB" id="A0A7J5TW07"/>
<dbReference type="Gene3D" id="2.50.20.10">
    <property type="entry name" value="Lipoprotein localisation LolA/LolB/LppX"/>
    <property type="match status" value="1"/>
</dbReference>
<accession>A0A7J5TW07</accession>
<organism evidence="2 3">
    <name type="scientific">Rudanella paleaurantiibacter</name>
    <dbReference type="NCBI Taxonomy" id="2614655"/>
    <lineage>
        <taxon>Bacteria</taxon>
        <taxon>Pseudomonadati</taxon>
        <taxon>Bacteroidota</taxon>
        <taxon>Cytophagia</taxon>
        <taxon>Cytophagales</taxon>
        <taxon>Cytophagaceae</taxon>
        <taxon>Rudanella</taxon>
    </lineage>
</organism>
<keyword evidence="3" id="KW-1185">Reference proteome</keyword>
<protein>
    <recommendedName>
        <fullName evidence="4">Outer membrane lipoprotein-sorting protein</fullName>
    </recommendedName>
</protein>
<evidence type="ECO:0000256" key="1">
    <source>
        <dbReference type="SAM" id="SignalP"/>
    </source>
</evidence>
<name>A0A7J5TW07_9BACT</name>